<reference evidence="2" key="2">
    <citation type="journal article" date="2021" name="PeerJ">
        <title>Extensive microbial diversity within the chicken gut microbiome revealed by metagenomics and culture.</title>
        <authorList>
            <person name="Gilroy R."/>
            <person name="Ravi A."/>
            <person name="Getino M."/>
            <person name="Pursley I."/>
            <person name="Horton D.L."/>
            <person name="Alikhan N.F."/>
            <person name="Baker D."/>
            <person name="Gharbi K."/>
            <person name="Hall N."/>
            <person name="Watson M."/>
            <person name="Adriaenssens E.M."/>
            <person name="Foster-Nyarko E."/>
            <person name="Jarju S."/>
            <person name="Secka A."/>
            <person name="Antonio M."/>
            <person name="Oren A."/>
            <person name="Chaudhuri R.R."/>
            <person name="La Ragione R."/>
            <person name="Hildebrand F."/>
            <person name="Pallen M.J."/>
        </authorList>
    </citation>
    <scope>NUCLEOTIDE SEQUENCE</scope>
    <source>
        <strain evidence="2">CHK190-19873</strain>
    </source>
</reference>
<dbReference type="PANTHER" id="PTHR11647">
    <property type="entry name" value="HYDRANTOINASE/DIHYDROPYRIMIDINASE FAMILY MEMBER"/>
    <property type="match status" value="1"/>
</dbReference>
<evidence type="ECO:0000313" key="2">
    <source>
        <dbReference type="EMBL" id="HIS30482.1"/>
    </source>
</evidence>
<dbReference type="Gene3D" id="3.30.1490.130">
    <property type="entry name" value="D-aminoacylase. Domain 3"/>
    <property type="match status" value="1"/>
</dbReference>
<dbReference type="SUPFAM" id="SSF51338">
    <property type="entry name" value="Composite domain of metallo-dependent hydrolases"/>
    <property type="match status" value="1"/>
</dbReference>
<dbReference type="GO" id="GO:0016811">
    <property type="term" value="F:hydrolase activity, acting on carbon-nitrogen (but not peptide) bonds, in linear amides"/>
    <property type="evidence" value="ECO:0007669"/>
    <property type="project" value="InterPro"/>
</dbReference>
<dbReference type="InterPro" id="IPR050378">
    <property type="entry name" value="Metallo-dep_Hydrolases_sf"/>
</dbReference>
<dbReference type="GO" id="GO:0016812">
    <property type="term" value="F:hydrolase activity, acting on carbon-nitrogen (but not peptide) bonds, in cyclic amides"/>
    <property type="evidence" value="ECO:0007669"/>
    <property type="project" value="TreeGrafter"/>
</dbReference>
<sequence length="540" mass="58987">MNEILLKGGQIYDGTGRKPYTADLLIRGDRIAKIGRDLAVSGSAVSFNLDGLSVTPGFIDIHRHCDKEPLLPKNENRPGYGSVLLRQGITSVVTGNCGISMYPLNPDSSAADQMRSYYAPVLGDIAPFKKIVNYEAYLKDLGKVSLPVNTGSMIGMGAVRIAVKGFSDAPFTLREIRQCQEIISTALSQGALGVSIGLMYLPECWETPEELGEILKPLGRKGRILTTHIRGEGDSLVKSIEEVLKIAEIAGCRLEISHFKSCGIRNWGTTLRKAIRLIEDARSAGQDVSCDFYPYNCGSTTLMSLVPPQFVNGDIRQALQKLQTETGLREFRSLLGQTFPDWDNYAVSLGLDRVVLSAVSCEENRPLLGQNITQIARTRCQGDEAAALAELLVSENGAAAAIIQSMDAADVDTVAVLPYSLLISDAIYADTDCPHPRMFGAFPHFLHDFSVKRKLLPLSKAIAKMTKMPALRMGIQERGEIKEGYFADLNVFDPDHFCDHADYTAPLELASGLDYCFVNGKLTVRNDCVLSEENGLLLKA</sequence>
<dbReference type="AlphaFoldDB" id="A0A9D1JJ05"/>
<name>A0A9D1JJ05_9FIRM</name>
<dbReference type="InterPro" id="IPR023100">
    <property type="entry name" value="D-aminoacylase_insert_dom_sf"/>
</dbReference>
<organism evidence="2 3">
    <name type="scientific">Candidatus Limivivens intestinipullorum</name>
    <dbReference type="NCBI Taxonomy" id="2840858"/>
    <lineage>
        <taxon>Bacteria</taxon>
        <taxon>Bacillati</taxon>
        <taxon>Bacillota</taxon>
        <taxon>Clostridia</taxon>
        <taxon>Lachnospirales</taxon>
        <taxon>Lachnospiraceae</taxon>
        <taxon>Lachnospiraceae incertae sedis</taxon>
        <taxon>Candidatus Limivivens</taxon>
    </lineage>
</organism>
<protein>
    <submittedName>
        <fullName evidence="2">Amidohydrolase family protein</fullName>
    </submittedName>
</protein>
<dbReference type="PANTHER" id="PTHR11647:SF1">
    <property type="entry name" value="COLLAPSIN RESPONSE MEDIATOR PROTEIN"/>
    <property type="match status" value="1"/>
</dbReference>
<evidence type="ECO:0000259" key="1">
    <source>
        <dbReference type="Pfam" id="PF07969"/>
    </source>
</evidence>
<dbReference type="InterPro" id="IPR032466">
    <property type="entry name" value="Metal_Hydrolase"/>
</dbReference>
<dbReference type="Proteomes" id="UP000823935">
    <property type="component" value="Unassembled WGS sequence"/>
</dbReference>
<dbReference type="Pfam" id="PF07969">
    <property type="entry name" value="Amidohydro_3"/>
    <property type="match status" value="1"/>
</dbReference>
<dbReference type="SUPFAM" id="SSF51556">
    <property type="entry name" value="Metallo-dependent hydrolases"/>
    <property type="match status" value="1"/>
</dbReference>
<dbReference type="InterPro" id="IPR013108">
    <property type="entry name" value="Amidohydro_3"/>
</dbReference>
<dbReference type="EMBL" id="DVIQ01000019">
    <property type="protein sequence ID" value="HIS30482.1"/>
    <property type="molecule type" value="Genomic_DNA"/>
</dbReference>
<reference evidence="2" key="1">
    <citation type="submission" date="2020-10" db="EMBL/GenBank/DDBJ databases">
        <authorList>
            <person name="Gilroy R."/>
        </authorList>
    </citation>
    <scope>NUCLEOTIDE SEQUENCE</scope>
    <source>
        <strain evidence="2">CHK190-19873</strain>
    </source>
</reference>
<dbReference type="Gene3D" id="2.30.40.10">
    <property type="entry name" value="Urease, subunit C, domain 1"/>
    <property type="match status" value="1"/>
</dbReference>
<dbReference type="GO" id="GO:0005829">
    <property type="term" value="C:cytosol"/>
    <property type="evidence" value="ECO:0007669"/>
    <property type="project" value="TreeGrafter"/>
</dbReference>
<feature type="domain" description="Amidohydrolase 3" evidence="1">
    <location>
        <begin position="431"/>
        <end position="497"/>
    </location>
</feature>
<proteinExistence type="predicted"/>
<comment type="caution">
    <text evidence="2">The sequence shown here is derived from an EMBL/GenBank/DDBJ whole genome shotgun (WGS) entry which is preliminary data.</text>
</comment>
<dbReference type="Gene3D" id="3.20.20.140">
    <property type="entry name" value="Metal-dependent hydrolases"/>
    <property type="match status" value="1"/>
</dbReference>
<gene>
    <name evidence="2" type="ORF">IAB44_02890</name>
</gene>
<evidence type="ECO:0000313" key="3">
    <source>
        <dbReference type="Proteomes" id="UP000823935"/>
    </source>
</evidence>
<accession>A0A9D1JJ05</accession>
<dbReference type="InterPro" id="IPR011059">
    <property type="entry name" value="Metal-dep_hydrolase_composite"/>
</dbReference>